<proteinExistence type="predicted"/>
<name>A0ACB8V055_9EURO</name>
<accession>A0ACB8V055</accession>
<protein>
    <submittedName>
        <fullName evidence="1">Uncharacterized protein</fullName>
    </submittedName>
</protein>
<comment type="caution">
    <text evidence="1">The sequence shown here is derived from an EMBL/GenBank/DDBJ whole genome shotgun (WGS) entry which is preliminary data.</text>
</comment>
<sequence>MMLSVPVLLIASCLSQAYGSALPVASGEMIARQEPAKKETIVAQDPFFDILQKAKRDLSVRNKKQTTLEHLTEILKTRTAIQKGNPPVGDINWQPLSPTCMLSVQTCVGWGSFVRQTLLSTESLTVDMNTNLEISRSNEGTRPMKIEVKSSTAVTVGTQNGWNIGLKVTGAASGVGGEISGGYSSTTTKSTVQTKEVSDSMECSPNNECRFETRAYVVTVKGKCSQAPMVHCSKTGKGSMCDDASRWGKACPELLTHKQLCASTAPVDCIVSFPLADENGKLYTQLASIEVPLKA</sequence>
<dbReference type="EMBL" id="JALBCA010000035">
    <property type="protein sequence ID" value="KAI2387934.1"/>
    <property type="molecule type" value="Genomic_DNA"/>
</dbReference>
<evidence type="ECO:0000313" key="1">
    <source>
        <dbReference type="EMBL" id="KAI2387934.1"/>
    </source>
</evidence>
<organism evidence="1">
    <name type="scientific">Ophidiomyces ophidiicola</name>
    <dbReference type="NCBI Taxonomy" id="1387563"/>
    <lineage>
        <taxon>Eukaryota</taxon>
        <taxon>Fungi</taxon>
        <taxon>Dikarya</taxon>
        <taxon>Ascomycota</taxon>
        <taxon>Pezizomycotina</taxon>
        <taxon>Eurotiomycetes</taxon>
        <taxon>Eurotiomycetidae</taxon>
        <taxon>Onygenales</taxon>
        <taxon>Onygenaceae</taxon>
        <taxon>Ophidiomyces</taxon>
    </lineage>
</organism>
<gene>
    <name evidence="1" type="ORF">LOY88_002893</name>
</gene>
<reference evidence="1" key="1">
    <citation type="journal article" date="2022" name="bioRxiv">
        <title>Population genetic analysis of Ophidiomyces ophidiicola, the causative agent of snake fungal disease, indicates recent introductions to the USA.</title>
        <authorList>
            <person name="Ladner J.T."/>
            <person name="Palmer J.M."/>
            <person name="Ettinger C.L."/>
            <person name="Stajich J.E."/>
            <person name="Farrell T.M."/>
            <person name="Glorioso B.M."/>
            <person name="Lawson B."/>
            <person name="Price S.J."/>
            <person name="Stengle A.G."/>
            <person name="Grear D.A."/>
            <person name="Lorch J.M."/>
        </authorList>
    </citation>
    <scope>NUCLEOTIDE SEQUENCE</scope>
    <source>
        <strain evidence="1">NWHC 24266-5</strain>
    </source>
</reference>